<dbReference type="Pfam" id="PF17283">
    <property type="entry name" value="Zn_ribbon_SprT"/>
    <property type="match status" value="1"/>
</dbReference>
<dbReference type="Gene3D" id="3.30.2010.10">
    <property type="entry name" value="Metalloproteases ('zincins'), catalytic domain"/>
    <property type="match status" value="1"/>
</dbReference>
<dbReference type="HAMAP" id="MF_00746">
    <property type="entry name" value="SprT"/>
    <property type="match status" value="1"/>
</dbReference>
<dbReference type="GO" id="GO:0006950">
    <property type="term" value="P:response to stress"/>
    <property type="evidence" value="ECO:0007669"/>
    <property type="project" value="UniProtKB-ARBA"/>
</dbReference>
<evidence type="ECO:0000256" key="6">
    <source>
        <dbReference type="ARBA" id="ARBA00022833"/>
    </source>
</evidence>
<keyword evidence="4 7" id="KW-0963">Cytoplasm</keyword>
<evidence type="ECO:0000256" key="7">
    <source>
        <dbReference type="HAMAP-Rule" id="MF_00746"/>
    </source>
</evidence>
<feature type="binding site" evidence="7">
    <location>
        <position position="76"/>
    </location>
    <ligand>
        <name>Zn(2+)</name>
        <dbReference type="ChEBI" id="CHEBI:29105"/>
    </ligand>
</feature>
<keyword evidence="5 7" id="KW-0479">Metal-binding</keyword>
<dbReference type="EMBL" id="JMIB01000006">
    <property type="protein sequence ID" value="KDM92658.1"/>
    <property type="molecule type" value="Genomic_DNA"/>
</dbReference>
<evidence type="ECO:0000259" key="8">
    <source>
        <dbReference type="SMART" id="SM00731"/>
    </source>
</evidence>
<dbReference type="STRING" id="1654360.EA58_04590"/>
<dbReference type="GO" id="GO:0008270">
    <property type="term" value="F:zinc ion binding"/>
    <property type="evidence" value="ECO:0007669"/>
    <property type="project" value="UniProtKB-UniRule"/>
</dbReference>
<evidence type="ECO:0000313" key="9">
    <source>
        <dbReference type="EMBL" id="KDM92658.1"/>
    </source>
</evidence>
<evidence type="ECO:0000256" key="3">
    <source>
        <dbReference type="ARBA" id="ARBA00020082"/>
    </source>
</evidence>
<proteinExistence type="inferred from homology"/>
<evidence type="ECO:0000256" key="2">
    <source>
        <dbReference type="ARBA" id="ARBA00006591"/>
    </source>
</evidence>
<dbReference type="Proteomes" id="UP000027192">
    <property type="component" value="Unassembled WGS sequence"/>
</dbReference>
<feature type="domain" description="SprT-like" evidence="8">
    <location>
        <begin position="10"/>
        <end position="159"/>
    </location>
</feature>
<evidence type="ECO:0000256" key="1">
    <source>
        <dbReference type="ARBA" id="ARBA00004496"/>
    </source>
</evidence>
<evidence type="ECO:0000313" key="10">
    <source>
        <dbReference type="Proteomes" id="UP000027192"/>
    </source>
</evidence>
<accession>A0A066RZ70</accession>
<comment type="cofactor">
    <cofactor evidence="7">
        <name>Zn(2+)</name>
        <dbReference type="ChEBI" id="CHEBI:29105"/>
    </cofactor>
    <text evidence="7">Binds 1 zinc ion.</text>
</comment>
<keyword evidence="10" id="KW-1185">Reference proteome</keyword>
<feature type="binding site" evidence="7">
    <location>
        <position position="72"/>
    </location>
    <ligand>
        <name>Zn(2+)</name>
        <dbReference type="ChEBI" id="CHEBI:29105"/>
    </ligand>
</feature>
<gene>
    <name evidence="7" type="primary">sprT</name>
    <name evidence="9" type="ORF">EA58_04590</name>
</gene>
<evidence type="ECO:0000256" key="4">
    <source>
        <dbReference type="ARBA" id="ARBA00022490"/>
    </source>
</evidence>
<comment type="subcellular location">
    <subcellularLocation>
        <location evidence="1 7">Cytoplasm</location>
    </subcellularLocation>
</comment>
<protein>
    <recommendedName>
        <fullName evidence="3 7">Protein SprT</fullName>
    </recommendedName>
</protein>
<dbReference type="SMART" id="SM00731">
    <property type="entry name" value="SprT"/>
    <property type="match status" value="1"/>
</dbReference>
<comment type="caution">
    <text evidence="9">The sequence shown here is derived from an EMBL/GenBank/DDBJ whole genome shotgun (WGS) entry which is preliminary data.</text>
</comment>
<dbReference type="Pfam" id="PF10263">
    <property type="entry name" value="SprT-like"/>
    <property type="match status" value="1"/>
</dbReference>
<dbReference type="GO" id="GO:0005737">
    <property type="term" value="C:cytoplasm"/>
    <property type="evidence" value="ECO:0007669"/>
    <property type="project" value="UniProtKB-SubCell"/>
</dbReference>
<comment type="similarity">
    <text evidence="2 7">Belongs to the SprT family.</text>
</comment>
<reference evidence="9 10" key="1">
    <citation type="submission" date="2014-04" db="EMBL/GenBank/DDBJ databases">
        <title>Draft genome sequence of Photobacterium halotolerans S2753: a solonamide, ngercheumicin and holomycin producer.</title>
        <authorList>
            <person name="Machado H.R."/>
            <person name="Gram L."/>
        </authorList>
    </citation>
    <scope>NUCLEOTIDE SEQUENCE [LARGE SCALE GENOMIC DNA]</scope>
    <source>
        <strain evidence="9 10">S2753</strain>
    </source>
</reference>
<dbReference type="PANTHER" id="PTHR38773">
    <property type="entry name" value="PROTEIN SPRT"/>
    <property type="match status" value="1"/>
</dbReference>
<dbReference type="InterPro" id="IPR006640">
    <property type="entry name" value="SprT-like_domain"/>
</dbReference>
<dbReference type="NCBIfam" id="NF003421">
    <property type="entry name" value="PRK04860.1"/>
    <property type="match status" value="1"/>
</dbReference>
<dbReference type="OrthoDB" id="267364at2"/>
<sequence>MNPLQQAIIERTLTCLRQAEQKLGRQFPDPAIRFTQRGKSAGSARLHSWEIRYNPVLMAENPQAFLEEVVPHELAHLLTFACHGRVKPHGAEWQRMMTEVFHVPARTTHSFDITSVTGQTFRYRCQCREHQLTLRRHNKVKRQQAIYHCTQCRQPLTPAS</sequence>
<dbReference type="RefSeq" id="WP_036749420.1">
    <property type="nucleotide sequence ID" value="NZ_JAGSGC010000005.1"/>
</dbReference>
<name>A0A066RZ70_9GAMM</name>
<evidence type="ECO:0000256" key="5">
    <source>
        <dbReference type="ARBA" id="ARBA00022723"/>
    </source>
</evidence>
<dbReference type="AlphaFoldDB" id="A0A066RZ70"/>
<feature type="active site" evidence="7">
    <location>
        <position position="73"/>
    </location>
</feature>
<dbReference type="InterPro" id="IPR035240">
    <property type="entry name" value="SprT_Zn_ribbon"/>
</dbReference>
<dbReference type="PANTHER" id="PTHR38773:SF1">
    <property type="entry name" value="PROTEIN SPRT"/>
    <property type="match status" value="1"/>
</dbReference>
<organism evidence="9 10">
    <name type="scientific">Photobacterium galatheae</name>
    <dbReference type="NCBI Taxonomy" id="1654360"/>
    <lineage>
        <taxon>Bacteria</taxon>
        <taxon>Pseudomonadati</taxon>
        <taxon>Pseudomonadota</taxon>
        <taxon>Gammaproteobacteria</taxon>
        <taxon>Vibrionales</taxon>
        <taxon>Vibrionaceae</taxon>
        <taxon>Photobacterium</taxon>
    </lineage>
</organism>
<keyword evidence="6 7" id="KW-0862">Zinc</keyword>
<dbReference type="InterPro" id="IPR023483">
    <property type="entry name" value="Uncharacterised_SprT"/>
</dbReference>